<comment type="similarity">
    <text evidence="1">Belongs to the FGGY kinase family.</text>
</comment>
<keyword evidence="6" id="KW-1185">Reference proteome</keyword>
<dbReference type="GO" id="GO:0005829">
    <property type="term" value="C:cytosol"/>
    <property type="evidence" value="ECO:0007669"/>
    <property type="project" value="TreeGrafter"/>
</dbReference>
<dbReference type="SUPFAM" id="SSF53067">
    <property type="entry name" value="Actin-like ATPase domain"/>
    <property type="match status" value="1"/>
</dbReference>
<evidence type="ECO:0000256" key="2">
    <source>
        <dbReference type="ARBA" id="ARBA00022679"/>
    </source>
</evidence>
<evidence type="ECO:0000259" key="4">
    <source>
        <dbReference type="Pfam" id="PF00370"/>
    </source>
</evidence>
<organism evidence="5 6">
    <name type="scientific">Geodia barretti</name>
    <name type="common">Barrett's horny sponge</name>
    <dbReference type="NCBI Taxonomy" id="519541"/>
    <lineage>
        <taxon>Eukaryota</taxon>
        <taxon>Metazoa</taxon>
        <taxon>Porifera</taxon>
        <taxon>Demospongiae</taxon>
        <taxon>Heteroscleromorpha</taxon>
        <taxon>Tetractinellida</taxon>
        <taxon>Astrophorina</taxon>
        <taxon>Geodiidae</taxon>
        <taxon>Geodia</taxon>
    </lineage>
</organism>
<dbReference type="GO" id="GO:0006071">
    <property type="term" value="P:glycerol metabolic process"/>
    <property type="evidence" value="ECO:0007669"/>
    <property type="project" value="TreeGrafter"/>
</dbReference>
<comment type="caution">
    <text evidence="5">The sequence shown here is derived from an EMBL/GenBank/DDBJ whole genome shotgun (WGS) entry which is preliminary data.</text>
</comment>
<name>A0AA35X2D0_GEOBA</name>
<dbReference type="InterPro" id="IPR018484">
    <property type="entry name" value="FGGY_N"/>
</dbReference>
<dbReference type="InterPro" id="IPR043129">
    <property type="entry name" value="ATPase_NBD"/>
</dbReference>
<proteinExistence type="inferred from homology"/>
<gene>
    <name evidence="5" type="ORF">GBAR_LOCUS19895</name>
</gene>
<dbReference type="Proteomes" id="UP001174909">
    <property type="component" value="Unassembled WGS sequence"/>
</dbReference>
<keyword evidence="3" id="KW-0418">Kinase</keyword>
<feature type="domain" description="Carbohydrate kinase FGGY N-terminal" evidence="4">
    <location>
        <begin position="1"/>
        <end position="256"/>
    </location>
</feature>
<dbReference type="EMBL" id="CASHTH010002803">
    <property type="protein sequence ID" value="CAI8035455.1"/>
    <property type="molecule type" value="Genomic_DNA"/>
</dbReference>
<dbReference type="PANTHER" id="PTHR10196">
    <property type="entry name" value="SUGAR KINASE"/>
    <property type="match status" value="1"/>
</dbReference>
<accession>A0AA35X2D0</accession>
<sequence>MLGVDIGTTNVKVVLVEEATFSVLHQQTRPLGSLEHVETPGAAERSASQIFHAIEECVSSLEVENHQMMEDVKAIGVCGQMHGCILWNSKRGTLFNTSTGALCAENTECSNLFTWQDSRCNTSFISSLPKMPSGGNPPVSAGYGCATLAWLQRHNPETLSKYNRAGTIMDAVVGALCSGGKEAVVMSSQNATSWGYFNLSAMKWHTELLEDLFPLGLLPSVEDAPYLAGRLMSEWHRIPRGTKISVAMGDMQCSVFAAQPELTDAVLNMGSASQLVLIEPLRAEETPEKLPPLSLPHSVVRVPYFSGSHLFVAAALGGGDTIALFIKTLQSWLGELMGATPTLEFEEVYKKVMESAGERLETPLKMDPRVWGERHAPEVRGRVWNVGPDDLTLGDVGSAIVRGLVENLRDMISPHLLEYHQVERVLVSGKLVQSYSVFQEHIQRVFELPLVLKKDADAPLGAAMAAAQL</sequence>
<dbReference type="AlphaFoldDB" id="A0AA35X2D0"/>
<dbReference type="PANTHER" id="PTHR10196:SF67">
    <property type="entry name" value="SEDOHEPTULOKINASE"/>
    <property type="match status" value="1"/>
</dbReference>
<evidence type="ECO:0000313" key="6">
    <source>
        <dbReference type="Proteomes" id="UP001174909"/>
    </source>
</evidence>
<dbReference type="CDD" id="cd07777">
    <property type="entry name" value="ASKHA_NBD_FGGY_SHK"/>
    <property type="match status" value="1"/>
</dbReference>
<dbReference type="GO" id="GO:0050277">
    <property type="term" value="F:sedoheptulokinase activity"/>
    <property type="evidence" value="ECO:0007669"/>
    <property type="project" value="TreeGrafter"/>
</dbReference>
<evidence type="ECO:0000313" key="5">
    <source>
        <dbReference type="EMBL" id="CAI8035455.1"/>
    </source>
</evidence>
<dbReference type="Pfam" id="PF00370">
    <property type="entry name" value="FGGY_N"/>
    <property type="match status" value="1"/>
</dbReference>
<evidence type="ECO:0000256" key="3">
    <source>
        <dbReference type="ARBA" id="ARBA00022777"/>
    </source>
</evidence>
<dbReference type="Gene3D" id="3.30.420.40">
    <property type="match status" value="2"/>
</dbReference>
<evidence type="ECO:0000256" key="1">
    <source>
        <dbReference type="ARBA" id="ARBA00009156"/>
    </source>
</evidence>
<keyword evidence="2" id="KW-0808">Transferase</keyword>
<protein>
    <submittedName>
        <fullName evidence="5">Sedoheptulokinase</fullName>
    </submittedName>
</protein>
<reference evidence="5" key="1">
    <citation type="submission" date="2023-03" db="EMBL/GenBank/DDBJ databases">
        <authorList>
            <person name="Steffen K."/>
            <person name="Cardenas P."/>
        </authorList>
    </citation>
    <scope>NUCLEOTIDE SEQUENCE</scope>
</reference>